<evidence type="ECO:0008006" key="4">
    <source>
        <dbReference type="Google" id="ProtNLM"/>
    </source>
</evidence>
<dbReference type="RefSeq" id="WP_221764178.1">
    <property type="nucleotide sequence ID" value="NZ_AP024110.1"/>
</dbReference>
<dbReference type="Pfam" id="PF06055">
    <property type="entry name" value="ExoD"/>
    <property type="match status" value="1"/>
</dbReference>
<organism evidence="2 3">
    <name type="scientific">Methyloradius palustris</name>
    <dbReference type="NCBI Taxonomy" id="2778876"/>
    <lineage>
        <taxon>Bacteria</taxon>
        <taxon>Pseudomonadati</taxon>
        <taxon>Pseudomonadota</taxon>
        <taxon>Betaproteobacteria</taxon>
        <taxon>Nitrosomonadales</taxon>
        <taxon>Methylophilaceae</taxon>
        <taxon>Methyloradius</taxon>
    </lineage>
</organism>
<dbReference type="PIRSF" id="PIRSF033239">
    <property type="entry name" value="ExoD"/>
    <property type="match status" value="1"/>
</dbReference>
<feature type="transmembrane region" description="Helical" evidence="1">
    <location>
        <begin position="171"/>
        <end position="198"/>
    </location>
</feature>
<dbReference type="AlphaFoldDB" id="A0A8D5G1J7"/>
<dbReference type="PANTHER" id="PTHR41795">
    <property type="entry name" value="EXOPOLYSACCHARIDE SYNTHESIS PROTEIN"/>
    <property type="match status" value="1"/>
</dbReference>
<name>A0A8D5G1J7_9PROT</name>
<dbReference type="KEGG" id="mpau:ZMTM_24210"/>
<proteinExistence type="predicted"/>
<keyword evidence="3" id="KW-1185">Reference proteome</keyword>
<evidence type="ECO:0000313" key="2">
    <source>
        <dbReference type="EMBL" id="BCM26162.1"/>
    </source>
</evidence>
<dbReference type="EMBL" id="AP024110">
    <property type="protein sequence ID" value="BCM26162.1"/>
    <property type="molecule type" value="Genomic_DNA"/>
</dbReference>
<dbReference type="Proteomes" id="UP000826722">
    <property type="component" value="Chromosome"/>
</dbReference>
<keyword evidence="1" id="KW-0472">Membrane</keyword>
<gene>
    <name evidence="2" type="ORF">ZMTM_24210</name>
</gene>
<dbReference type="InterPro" id="IPR010331">
    <property type="entry name" value="ExoD"/>
</dbReference>
<sequence length="208" mass="23487">MTTYKNIIAILNGFAEQSKTQPLTLGEALDTLDKTAYTLIALILVLPFMQPVPLGPLTVIGGFTFAILGWQMWRGNESPVLPQQINKIAMSEKTWRILGKVCIKLVWFCTRFTRPRFPFLVEGERGKKIGAFILITAGGLMAIPFLILPFNNVLPGFAILFYCISQFEDDGLMVFISFFWLVFTTVYFAAFAFAAWYWGSAAVMRWLS</sequence>
<keyword evidence="1" id="KW-1133">Transmembrane helix</keyword>
<protein>
    <recommendedName>
        <fullName evidence="4">Exopolysaccharide biosynthesis protein exod</fullName>
    </recommendedName>
</protein>
<reference evidence="2" key="1">
    <citation type="journal article" date="2021" name="Arch. Microbiol.">
        <title>Methyloradius palustris gen. nov., sp. nov., a methanol-oxidizing bacterium isolated from snow.</title>
        <authorList>
            <person name="Miyadera T."/>
            <person name="Kojima H."/>
            <person name="Fukui M."/>
        </authorList>
    </citation>
    <scope>NUCLEOTIDE SEQUENCE</scope>
    <source>
        <strain evidence="2">Zm11</strain>
    </source>
</reference>
<evidence type="ECO:0000313" key="3">
    <source>
        <dbReference type="Proteomes" id="UP000826722"/>
    </source>
</evidence>
<feature type="transmembrane region" description="Helical" evidence="1">
    <location>
        <begin position="129"/>
        <end position="151"/>
    </location>
</feature>
<dbReference type="PANTHER" id="PTHR41795:SF1">
    <property type="entry name" value="EXOPOLYSACCHARIDE SYNTHESIS PROTEIN"/>
    <property type="match status" value="1"/>
</dbReference>
<keyword evidence="1" id="KW-0812">Transmembrane</keyword>
<evidence type="ECO:0000256" key="1">
    <source>
        <dbReference type="SAM" id="Phobius"/>
    </source>
</evidence>
<accession>A0A8D5G1J7</accession>